<dbReference type="AlphaFoldDB" id="A0A6C0IFC0"/>
<protein>
    <submittedName>
        <fullName evidence="1">Uncharacterized protein</fullName>
    </submittedName>
</protein>
<accession>A0A6C0IFC0</accession>
<reference evidence="1" key="1">
    <citation type="journal article" date="2020" name="Nature">
        <title>Giant virus diversity and host interactions through global metagenomics.</title>
        <authorList>
            <person name="Schulz F."/>
            <person name="Roux S."/>
            <person name="Paez-Espino D."/>
            <person name="Jungbluth S."/>
            <person name="Walsh D.A."/>
            <person name="Denef V.J."/>
            <person name="McMahon K.D."/>
            <person name="Konstantinidis K.T."/>
            <person name="Eloe-Fadrosh E.A."/>
            <person name="Kyrpides N.C."/>
            <person name="Woyke T."/>
        </authorList>
    </citation>
    <scope>NUCLEOTIDE SEQUENCE</scope>
    <source>
        <strain evidence="1">GVMAG-M-3300023184-77</strain>
    </source>
</reference>
<sequence length="126" mass="15266">MNNRCEILDDNEIELQEKNRSIFNFRRFDASDLEKRSSPFDKLEKKEFPFLFQKKPKRFTEDKMISLDELSSKLESIRFLNNKNEYKSLTPPWNPFLYNDDLKVTCEIEEEEKEKEKKQEETDGTK</sequence>
<proteinExistence type="predicted"/>
<dbReference type="EMBL" id="MN740165">
    <property type="protein sequence ID" value="QHT91479.1"/>
    <property type="molecule type" value="Genomic_DNA"/>
</dbReference>
<organism evidence="1">
    <name type="scientific">viral metagenome</name>
    <dbReference type="NCBI Taxonomy" id="1070528"/>
    <lineage>
        <taxon>unclassified sequences</taxon>
        <taxon>metagenomes</taxon>
        <taxon>organismal metagenomes</taxon>
    </lineage>
</organism>
<evidence type="ECO:0000313" key="1">
    <source>
        <dbReference type="EMBL" id="QHT91479.1"/>
    </source>
</evidence>
<name>A0A6C0IFC0_9ZZZZ</name>